<evidence type="ECO:0000256" key="7">
    <source>
        <dbReference type="ARBA" id="ARBA00023033"/>
    </source>
</evidence>
<evidence type="ECO:0008006" key="10">
    <source>
        <dbReference type="Google" id="ProtNLM"/>
    </source>
</evidence>
<evidence type="ECO:0000256" key="4">
    <source>
        <dbReference type="ARBA" id="ARBA00022723"/>
    </source>
</evidence>
<proteinExistence type="inferred from homology"/>
<feature type="non-terminal residue" evidence="8">
    <location>
        <position position="1"/>
    </location>
</feature>
<dbReference type="GO" id="GO:0016705">
    <property type="term" value="F:oxidoreductase activity, acting on paired donors, with incorporation or reduction of molecular oxygen"/>
    <property type="evidence" value="ECO:0007669"/>
    <property type="project" value="InterPro"/>
</dbReference>
<evidence type="ECO:0000256" key="3">
    <source>
        <dbReference type="ARBA" id="ARBA00022617"/>
    </source>
</evidence>
<dbReference type="OMA" id="FTHCKEE"/>
<dbReference type="Proteomes" id="UP000077248">
    <property type="component" value="Unassembled WGS sequence"/>
</dbReference>
<gene>
    <name evidence="8" type="ORF">CC77DRAFT_946631</name>
</gene>
<evidence type="ECO:0000256" key="5">
    <source>
        <dbReference type="ARBA" id="ARBA00023002"/>
    </source>
</evidence>
<dbReference type="Gene3D" id="1.10.630.10">
    <property type="entry name" value="Cytochrome P450"/>
    <property type="match status" value="1"/>
</dbReference>
<evidence type="ECO:0000256" key="2">
    <source>
        <dbReference type="ARBA" id="ARBA00010617"/>
    </source>
</evidence>
<dbReference type="GO" id="GO:0004497">
    <property type="term" value="F:monooxygenase activity"/>
    <property type="evidence" value="ECO:0007669"/>
    <property type="project" value="UniProtKB-KW"/>
</dbReference>
<protein>
    <recommendedName>
        <fullName evidence="10">Cytochrome P450</fullName>
    </recommendedName>
</protein>
<keyword evidence="9" id="KW-1185">Reference proteome</keyword>
<dbReference type="EMBL" id="KV441493">
    <property type="protein sequence ID" value="OAG15576.1"/>
    <property type="molecule type" value="Genomic_DNA"/>
</dbReference>
<keyword evidence="4" id="KW-0479">Metal-binding</keyword>
<accession>A0A177D7R3</accession>
<dbReference type="KEGG" id="aalt:CC77DRAFT_946631"/>
<keyword evidence="3" id="KW-0349">Heme</keyword>
<dbReference type="AlphaFoldDB" id="A0A177D7R3"/>
<evidence type="ECO:0000256" key="1">
    <source>
        <dbReference type="ARBA" id="ARBA00001971"/>
    </source>
</evidence>
<dbReference type="GO" id="GO:0005506">
    <property type="term" value="F:iron ion binding"/>
    <property type="evidence" value="ECO:0007669"/>
    <property type="project" value="InterPro"/>
</dbReference>
<sequence length="101" mass="11360">YFRVRQGSVDDTSKKAYLVSTGPENLTSGHGTQACLGRFFTAHVLEIALYHLLLNYDCELAPGASLITLYLVADLTVLDPRNKLRFTHCKEEIDIEHLSYT</sequence>
<evidence type="ECO:0000256" key="6">
    <source>
        <dbReference type="ARBA" id="ARBA00023004"/>
    </source>
</evidence>
<dbReference type="PANTHER" id="PTHR46206:SF2">
    <property type="entry name" value="CYTOCHROME P450 MONOOXYGENASE AUSG-RELATED"/>
    <property type="match status" value="1"/>
</dbReference>
<dbReference type="RefSeq" id="XP_018380997.1">
    <property type="nucleotide sequence ID" value="XM_018535093.1"/>
</dbReference>
<organism evidence="8 9">
    <name type="scientific">Alternaria alternata</name>
    <name type="common">Alternaria rot fungus</name>
    <name type="synonym">Torula alternata</name>
    <dbReference type="NCBI Taxonomy" id="5599"/>
    <lineage>
        <taxon>Eukaryota</taxon>
        <taxon>Fungi</taxon>
        <taxon>Dikarya</taxon>
        <taxon>Ascomycota</taxon>
        <taxon>Pezizomycotina</taxon>
        <taxon>Dothideomycetes</taxon>
        <taxon>Pleosporomycetidae</taxon>
        <taxon>Pleosporales</taxon>
        <taxon>Pleosporineae</taxon>
        <taxon>Pleosporaceae</taxon>
        <taxon>Alternaria</taxon>
        <taxon>Alternaria sect. Alternaria</taxon>
        <taxon>Alternaria alternata complex</taxon>
    </lineage>
</organism>
<name>A0A177D7R3_ALTAL</name>
<evidence type="ECO:0000313" key="9">
    <source>
        <dbReference type="Proteomes" id="UP000077248"/>
    </source>
</evidence>
<comment type="cofactor">
    <cofactor evidence="1">
        <name>heme</name>
        <dbReference type="ChEBI" id="CHEBI:30413"/>
    </cofactor>
</comment>
<dbReference type="SUPFAM" id="SSF48264">
    <property type="entry name" value="Cytochrome P450"/>
    <property type="match status" value="1"/>
</dbReference>
<keyword evidence="6" id="KW-0408">Iron</keyword>
<dbReference type="InterPro" id="IPR036396">
    <property type="entry name" value="Cyt_P450_sf"/>
</dbReference>
<keyword evidence="7" id="KW-0503">Monooxygenase</keyword>
<dbReference type="GeneID" id="29120687"/>
<comment type="similarity">
    <text evidence="2">Belongs to the cytochrome P450 family.</text>
</comment>
<reference evidence="8 9" key="1">
    <citation type="submission" date="2016-05" db="EMBL/GenBank/DDBJ databases">
        <title>Comparative analysis of secretome profiles of manganese(II)-oxidizing ascomycete fungi.</title>
        <authorList>
            <consortium name="DOE Joint Genome Institute"/>
            <person name="Zeiner C.A."/>
            <person name="Purvine S.O."/>
            <person name="Zink E.M."/>
            <person name="Wu S."/>
            <person name="Pasa-Tolic L."/>
            <person name="Chaput D.L."/>
            <person name="Haridas S."/>
            <person name="Grigoriev I.V."/>
            <person name="Santelli C.M."/>
            <person name="Hansel C.M."/>
        </authorList>
    </citation>
    <scope>NUCLEOTIDE SEQUENCE [LARGE SCALE GENOMIC DNA]</scope>
    <source>
        <strain evidence="8 9">SRC1lrK2f</strain>
    </source>
</reference>
<dbReference type="GO" id="GO:0020037">
    <property type="term" value="F:heme binding"/>
    <property type="evidence" value="ECO:0007669"/>
    <property type="project" value="InterPro"/>
</dbReference>
<dbReference type="VEuPathDB" id="FungiDB:CC77DRAFT_946631"/>
<dbReference type="PANTHER" id="PTHR46206">
    <property type="entry name" value="CYTOCHROME P450"/>
    <property type="match status" value="1"/>
</dbReference>
<evidence type="ECO:0000313" key="8">
    <source>
        <dbReference type="EMBL" id="OAG15576.1"/>
    </source>
</evidence>
<keyword evidence="5" id="KW-0560">Oxidoreductase</keyword>